<evidence type="ECO:0000256" key="5">
    <source>
        <dbReference type="ARBA" id="ARBA00023002"/>
    </source>
</evidence>
<evidence type="ECO:0000256" key="4">
    <source>
        <dbReference type="ARBA" id="ARBA00022827"/>
    </source>
</evidence>
<keyword evidence="5 8" id="KW-0560">Oxidoreductase</keyword>
<dbReference type="Proteomes" id="UP001230908">
    <property type="component" value="Unassembled WGS sequence"/>
</dbReference>
<feature type="domain" description="Acyl-CoA dehydrogenase/oxidase N-terminal" evidence="7">
    <location>
        <begin position="5"/>
        <end position="80"/>
    </location>
</feature>
<accession>A0ABU0Z9N4</accession>
<evidence type="ECO:0000256" key="1">
    <source>
        <dbReference type="ARBA" id="ARBA00001974"/>
    </source>
</evidence>
<proteinExistence type="inferred from homology"/>
<dbReference type="RefSeq" id="WP_308711020.1">
    <property type="nucleotide sequence ID" value="NZ_JAVHUY010000003.1"/>
</dbReference>
<protein>
    <submittedName>
        <fullName evidence="8">Acyl-CoA dehydrogenase family protein</fullName>
        <ecNumber evidence="8">1.-.-.-</ecNumber>
    </submittedName>
</protein>
<comment type="caution">
    <text evidence="8">The sequence shown here is derived from an EMBL/GenBank/DDBJ whole genome shotgun (WGS) entry which is preliminary data.</text>
</comment>
<dbReference type="EC" id="1.-.-.-" evidence="8"/>
<gene>
    <name evidence="8" type="ORF">RB614_04340</name>
</gene>
<evidence type="ECO:0000259" key="7">
    <source>
        <dbReference type="Pfam" id="PF02771"/>
    </source>
</evidence>
<dbReference type="CDD" id="cd00567">
    <property type="entry name" value="ACAD"/>
    <property type="match status" value="1"/>
</dbReference>
<keyword evidence="4" id="KW-0274">FAD</keyword>
<dbReference type="InterPro" id="IPR046373">
    <property type="entry name" value="Acyl-CoA_Oxase/DH_mid-dom_sf"/>
</dbReference>
<dbReference type="Pfam" id="PF00441">
    <property type="entry name" value="Acyl-CoA_dh_1"/>
    <property type="match status" value="1"/>
</dbReference>
<dbReference type="InterPro" id="IPR037069">
    <property type="entry name" value="AcylCoA_DH/ox_N_sf"/>
</dbReference>
<dbReference type="InterPro" id="IPR036250">
    <property type="entry name" value="AcylCo_DH-like_C"/>
</dbReference>
<reference evidence="8 9" key="1">
    <citation type="submission" date="2023-08" db="EMBL/GenBank/DDBJ databases">
        <title>Phytohabitans sansha sp. nov., isolated from marine sediment.</title>
        <authorList>
            <person name="Zhao Y."/>
            <person name="Yi K."/>
        </authorList>
    </citation>
    <scope>NUCLEOTIDE SEQUENCE [LARGE SCALE GENOMIC DNA]</scope>
    <source>
        <strain evidence="8 9">ZYX-F-186</strain>
    </source>
</reference>
<dbReference type="Gene3D" id="1.20.140.10">
    <property type="entry name" value="Butyryl-CoA Dehydrogenase, subunit A, domain 3"/>
    <property type="match status" value="1"/>
</dbReference>
<dbReference type="SUPFAM" id="SSF47203">
    <property type="entry name" value="Acyl-CoA dehydrogenase C-terminal domain-like"/>
    <property type="match status" value="1"/>
</dbReference>
<feature type="domain" description="Acyl-CoA dehydrogenase/oxidase C-terminal" evidence="6">
    <location>
        <begin position="202"/>
        <end position="333"/>
    </location>
</feature>
<dbReference type="PANTHER" id="PTHR43884">
    <property type="entry name" value="ACYL-COA DEHYDROGENASE"/>
    <property type="match status" value="1"/>
</dbReference>
<organism evidence="8 9">
    <name type="scientific">Phytohabitans maris</name>
    <dbReference type="NCBI Taxonomy" id="3071409"/>
    <lineage>
        <taxon>Bacteria</taxon>
        <taxon>Bacillati</taxon>
        <taxon>Actinomycetota</taxon>
        <taxon>Actinomycetes</taxon>
        <taxon>Micromonosporales</taxon>
        <taxon>Micromonosporaceae</taxon>
    </lineage>
</organism>
<dbReference type="InterPro" id="IPR009100">
    <property type="entry name" value="AcylCoA_DH/oxidase_NM_dom_sf"/>
</dbReference>
<dbReference type="PANTHER" id="PTHR43884:SF20">
    <property type="entry name" value="ACYL-COA DEHYDROGENASE FADE28"/>
    <property type="match status" value="1"/>
</dbReference>
<dbReference type="SUPFAM" id="SSF56645">
    <property type="entry name" value="Acyl-CoA dehydrogenase NM domain-like"/>
    <property type="match status" value="1"/>
</dbReference>
<keyword evidence="3" id="KW-0285">Flavoprotein</keyword>
<dbReference type="Gene3D" id="1.10.540.10">
    <property type="entry name" value="Acyl-CoA dehydrogenase/oxidase, N-terminal domain"/>
    <property type="match status" value="1"/>
</dbReference>
<sequence length="336" mass="35429">MTYSQEQEQLRETLRAFLARFGDDKEVWGRLTGELGLTALAIDERYGGFGATLAEVGIALEETGRALLAAPYLPTVATAAALGEAAADELPGIAAGTTVATLAVAEPGTAWRLDALATTARESGGGWRLDGVKEYVLDGQHADLLAVVAEGGLFLVRAEETRRTGHSTLDQTRPQARVVFDGAPGVRVGDGRAAAHAVDLHLLALAAESVGVARASLEATAAHLLTRTQFGVPLATFQALRHRVADLAVKVEAATSTVWYALRADPDELPVAAPLAKVVATEAAYAVTAESIQLHGGIGFTWEHDAHRYFKRATANRLLFGDPVTLRRLVGARAGI</sequence>
<comment type="cofactor">
    <cofactor evidence="1">
        <name>FAD</name>
        <dbReference type="ChEBI" id="CHEBI:57692"/>
    </cofactor>
</comment>
<evidence type="ECO:0000256" key="2">
    <source>
        <dbReference type="ARBA" id="ARBA00009347"/>
    </source>
</evidence>
<evidence type="ECO:0000259" key="6">
    <source>
        <dbReference type="Pfam" id="PF00441"/>
    </source>
</evidence>
<comment type="similarity">
    <text evidence="2">Belongs to the acyl-CoA dehydrogenase family.</text>
</comment>
<evidence type="ECO:0000313" key="9">
    <source>
        <dbReference type="Proteomes" id="UP001230908"/>
    </source>
</evidence>
<dbReference type="EMBL" id="JAVHUY010000003">
    <property type="protein sequence ID" value="MDQ7903745.1"/>
    <property type="molecule type" value="Genomic_DNA"/>
</dbReference>
<dbReference type="GO" id="GO:0016491">
    <property type="term" value="F:oxidoreductase activity"/>
    <property type="evidence" value="ECO:0007669"/>
    <property type="project" value="UniProtKB-KW"/>
</dbReference>
<dbReference type="Pfam" id="PF02771">
    <property type="entry name" value="Acyl-CoA_dh_N"/>
    <property type="match status" value="1"/>
</dbReference>
<name>A0ABU0Z9N4_9ACTN</name>
<dbReference type="InterPro" id="IPR009075">
    <property type="entry name" value="AcylCo_DH/oxidase_C"/>
</dbReference>
<evidence type="ECO:0000256" key="3">
    <source>
        <dbReference type="ARBA" id="ARBA00022630"/>
    </source>
</evidence>
<dbReference type="Gene3D" id="2.40.110.10">
    <property type="entry name" value="Butyryl-CoA Dehydrogenase, subunit A, domain 2"/>
    <property type="match status" value="1"/>
</dbReference>
<evidence type="ECO:0000313" key="8">
    <source>
        <dbReference type="EMBL" id="MDQ7903745.1"/>
    </source>
</evidence>
<keyword evidence="9" id="KW-1185">Reference proteome</keyword>
<dbReference type="InterPro" id="IPR013786">
    <property type="entry name" value="AcylCoA_DH/ox_N"/>
</dbReference>